<evidence type="ECO:0000313" key="1">
    <source>
        <dbReference type="EMBL" id="TDL26329.1"/>
    </source>
</evidence>
<name>A0A4Y7QHM9_9AGAM</name>
<reference evidence="1 2" key="1">
    <citation type="submission" date="2018-06" db="EMBL/GenBank/DDBJ databases">
        <title>A transcriptomic atlas of mushroom development highlights an independent origin of complex multicellularity.</title>
        <authorList>
            <consortium name="DOE Joint Genome Institute"/>
            <person name="Krizsan K."/>
            <person name="Almasi E."/>
            <person name="Merenyi Z."/>
            <person name="Sahu N."/>
            <person name="Viragh M."/>
            <person name="Koszo T."/>
            <person name="Mondo S."/>
            <person name="Kiss B."/>
            <person name="Balint B."/>
            <person name="Kues U."/>
            <person name="Barry K."/>
            <person name="Hegedus J.C."/>
            <person name="Henrissat B."/>
            <person name="Johnson J."/>
            <person name="Lipzen A."/>
            <person name="Ohm R."/>
            <person name="Nagy I."/>
            <person name="Pangilinan J."/>
            <person name="Yan J."/>
            <person name="Xiong Y."/>
            <person name="Grigoriev I.V."/>
            <person name="Hibbett D.S."/>
            <person name="Nagy L.G."/>
        </authorList>
    </citation>
    <scope>NUCLEOTIDE SEQUENCE [LARGE SCALE GENOMIC DNA]</scope>
    <source>
        <strain evidence="1 2">SZMC22713</strain>
    </source>
</reference>
<gene>
    <name evidence="1" type="ORF">BD410DRAFT_800871</name>
</gene>
<organism evidence="1 2">
    <name type="scientific">Rickenella mellea</name>
    <dbReference type="NCBI Taxonomy" id="50990"/>
    <lineage>
        <taxon>Eukaryota</taxon>
        <taxon>Fungi</taxon>
        <taxon>Dikarya</taxon>
        <taxon>Basidiomycota</taxon>
        <taxon>Agaricomycotina</taxon>
        <taxon>Agaricomycetes</taxon>
        <taxon>Hymenochaetales</taxon>
        <taxon>Rickenellaceae</taxon>
        <taxon>Rickenella</taxon>
    </lineage>
</organism>
<proteinExistence type="predicted"/>
<dbReference type="VEuPathDB" id="FungiDB:BD410DRAFT_800871"/>
<dbReference type="Proteomes" id="UP000294933">
    <property type="component" value="Unassembled WGS sequence"/>
</dbReference>
<keyword evidence="2" id="KW-1185">Reference proteome</keyword>
<dbReference type="AlphaFoldDB" id="A0A4Y7QHM9"/>
<dbReference type="EMBL" id="ML170162">
    <property type="protein sequence ID" value="TDL26329.1"/>
    <property type="molecule type" value="Genomic_DNA"/>
</dbReference>
<accession>A0A4Y7QHM9</accession>
<protein>
    <submittedName>
        <fullName evidence="1">Uncharacterized protein</fullName>
    </submittedName>
</protein>
<evidence type="ECO:0000313" key="2">
    <source>
        <dbReference type="Proteomes" id="UP000294933"/>
    </source>
</evidence>
<sequence length="207" mass="22702">MSYPWVPIQVIHTHGYFFTQSLTWIPTELPHIVNSSRRAVSLELRLLSQTQYNILFTSPTLEFLHPAHWVQVSGVEFISEDSFAVRVQLQPTQPVHYVQCHTCHVSGHSHQPGKRVGWRQGLRQRLAAGGASCLGPGASSGSGILLPNILKINTMLGKPPKLVRNAGTASSLPTPRLAWVLIHPKITSALPLFVAAGPVPSTRDGFK</sequence>